<reference evidence="1" key="1">
    <citation type="submission" date="2008-12" db="EMBL/GenBank/DDBJ databases">
        <title>Medicago truncatula full length cdna cloning project.</title>
        <authorList>
            <person name="Moskal W."/>
            <person name="Chan A."/>
            <person name="Cheung F."/>
            <person name="Xiao Y."/>
            <person name="Town C.D."/>
        </authorList>
    </citation>
    <scope>NUCLEOTIDE SEQUENCE</scope>
</reference>
<protein>
    <submittedName>
        <fullName evidence="1">Uncharacterized protein</fullName>
    </submittedName>
</protein>
<feature type="non-terminal residue" evidence="1">
    <location>
        <position position="30"/>
    </location>
</feature>
<evidence type="ECO:0000313" key="1">
    <source>
        <dbReference type="EMBL" id="ACJ83627.1"/>
    </source>
</evidence>
<organism evidence="1">
    <name type="scientific">Medicago truncatula</name>
    <name type="common">Barrel medic</name>
    <name type="synonym">Medicago tribuloides</name>
    <dbReference type="NCBI Taxonomy" id="3880"/>
    <lineage>
        <taxon>Eukaryota</taxon>
        <taxon>Viridiplantae</taxon>
        <taxon>Streptophyta</taxon>
        <taxon>Embryophyta</taxon>
        <taxon>Tracheophyta</taxon>
        <taxon>Spermatophyta</taxon>
        <taxon>Magnoliopsida</taxon>
        <taxon>eudicotyledons</taxon>
        <taxon>Gunneridae</taxon>
        <taxon>Pentapetalae</taxon>
        <taxon>rosids</taxon>
        <taxon>fabids</taxon>
        <taxon>Fabales</taxon>
        <taxon>Fabaceae</taxon>
        <taxon>Papilionoideae</taxon>
        <taxon>50 kb inversion clade</taxon>
        <taxon>NPAAA clade</taxon>
        <taxon>Hologalegina</taxon>
        <taxon>IRL clade</taxon>
        <taxon>Trifolieae</taxon>
        <taxon>Medicago</taxon>
    </lineage>
</organism>
<name>B7FG17_MEDTR</name>
<accession>B7FG17</accession>
<proteinExistence type="evidence at transcript level"/>
<sequence length="30" mass="3459">MGVYSGEALEEQPARLLKETLNHQLNQYLL</sequence>
<dbReference type="AlphaFoldDB" id="B7FG17"/>
<dbReference type="EMBL" id="BT050960">
    <property type="protein sequence ID" value="ACJ83627.1"/>
    <property type="molecule type" value="mRNA"/>
</dbReference>